<dbReference type="KEGG" id="aqu:100638130"/>
<dbReference type="InParanoid" id="A0A1X7V1K3"/>
<keyword evidence="2" id="KW-0677">Repeat</keyword>
<sequence>MAVSTEREFPRARCGSVMFVYDHQLFLWGGMTQIMLGEGDDRFLVDIDLPDIEKVELTEGPVLEILDLNTHEWREQITYGDIPQMGKGSFHAVKGDKLYLFGGSNDAGFCKGLYQLDLNTYKWDDLSDYSKSPPLSLGGAVVYGTSLLFFGGAGQELKNAKGDYQPCSNLGYSFDYGWNNYLQEYHTVTKHWAEISCEGEKPPPSSRFTLNKIDPSHALLFGGKQEKYTVTYNHVFIFDMENKNWNKVETKSDNWPCERGLHAASVLVDPSSEISYKKQYVLLVWGQGSDAKHVHNAWVLHVQSMEWKQFLLPDDLKPRMYHMSCSYHIQDSQTDVIIFGGNKRRESKYHRNVVTSPIIIRFGSVQPLHELCLAHLKKIEGLQSSALFTSLPPLMQKILTRTNDSQDLTIIYPLDVHFK</sequence>
<name>A0A1X7V1K3_AMPQE</name>
<dbReference type="PANTHER" id="PTHR46228">
    <property type="entry name" value="KELCH DOMAIN-CONTAINING PROTEIN"/>
    <property type="match status" value="1"/>
</dbReference>
<dbReference type="InterPro" id="IPR015915">
    <property type="entry name" value="Kelch-typ_b-propeller"/>
</dbReference>
<gene>
    <name evidence="3" type="primary">100638130</name>
</gene>
<dbReference type="EnsemblMetazoa" id="Aqu2.1.34120_001">
    <property type="protein sequence ID" value="Aqu2.1.34120_001"/>
    <property type="gene ID" value="Aqu2.1.34120"/>
</dbReference>
<reference evidence="3" key="2">
    <citation type="submission" date="2017-05" db="UniProtKB">
        <authorList>
            <consortium name="EnsemblMetazoa"/>
        </authorList>
    </citation>
    <scope>IDENTIFICATION</scope>
</reference>
<accession>A0A1X7V1K3</accession>
<dbReference type="AlphaFoldDB" id="A0A1X7V1K3"/>
<dbReference type="OrthoDB" id="432528at2759"/>
<organism evidence="3">
    <name type="scientific">Amphimedon queenslandica</name>
    <name type="common">Sponge</name>
    <dbReference type="NCBI Taxonomy" id="400682"/>
    <lineage>
        <taxon>Eukaryota</taxon>
        <taxon>Metazoa</taxon>
        <taxon>Porifera</taxon>
        <taxon>Demospongiae</taxon>
        <taxon>Heteroscleromorpha</taxon>
        <taxon>Haplosclerida</taxon>
        <taxon>Niphatidae</taxon>
        <taxon>Amphimedon</taxon>
    </lineage>
</organism>
<evidence type="ECO:0000256" key="1">
    <source>
        <dbReference type="ARBA" id="ARBA00022441"/>
    </source>
</evidence>
<dbReference type="Proteomes" id="UP000007879">
    <property type="component" value="Unassembled WGS sequence"/>
</dbReference>
<protein>
    <submittedName>
        <fullName evidence="3">Uncharacterized protein</fullName>
    </submittedName>
</protein>
<evidence type="ECO:0000313" key="3">
    <source>
        <dbReference type="EnsemblMetazoa" id="Aqu2.1.34120_001"/>
    </source>
</evidence>
<dbReference type="EnsemblMetazoa" id="XM_003385915.2">
    <property type="protein sequence ID" value="XP_003385963.2"/>
    <property type="gene ID" value="LOC100638130"/>
</dbReference>
<evidence type="ECO:0000256" key="2">
    <source>
        <dbReference type="ARBA" id="ARBA00022737"/>
    </source>
</evidence>
<dbReference type="SUPFAM" id="SSF50965">
    <property type="entry name" value="Galactose oxidase, central domain"/>
    <property type="match status" value="2"/>
</dbReference>
<proteinExistence type="predicted"/>
<reference evidence="4" key="1">
    <citation type="journal article" date="2010" name="Nature">
        <title>The Amphimedon queenslandica genome and the evolution of animal complexity.</title>
        <authorList>
            <person name="Srivastava M."/>
            <person name="Simakov O."/>
            <person name="Chapman J."/>
            <person name="Fahey B."/>
            <person name="Gauthier M.E."/>
            <person name="Mitros T."/>
            <person name="Richards G.S."/>
            <person name="Conaco C."/>
            <person name="Dacre M."/>
            <person name="Hellsten U."/>
            <person name="Larroux C."/>
            <person name="Putnam N.H."/>
            <person name="Stanke M."/>
            <person name="Adamska M."/>
            <person name="Darling A."/>
            <person name="Degnan S.M."/>
            <person name="Oakley T.H."/>
            <person name="Plachetzki D.C."/>
            <person name="Zhai Y."/>
            <person name="Adamski M."/>
            <person name="Calcino A."/>
            <person name="Cummins S.F."/>
            <person name="Goodstein D.M."/>
            <person name="Harris C."/>
            <person name="Jackson D.J."/>
            <person name="Leys S.P."/>
            <person name="Shu S."/>
            <person name="Woodcroft B.J."/>
            <person name="Vervoort M."/>
            <person name="Kosik K.S."/>
            <person name="Manning G."/>
            <person name="Degnan B.M."/>
            <person name="Rokhsar D.S."/>
        </authorList>
    </citation>
    <scope>NUCLEOTIDE SEQUENCE [LARGE SCALE GENOMIC DNA]</scope>
</reference>
<dbReference type="Pfam" id="PF24681">
    <property type="entry name" value="Kelch_KLHDC2_KLHL20_DRC7"/>
    <property type="match status" value="1"/>
</dbReference>
<keyword evidence="4" id="KW-1185">Reference proteome</keyword>
<keyword evidence="1" id="KW-0880">Kelch repeat</keyword>
<evidence type="ECO:0000313" key="4">
    <source>
        <dbReference type="Proteomes" id="UP000007879"/>
    </source>
</evidence>
<dbReference type="Gene3D" id="2.120.10.80">
    <property type="entry name" value="Kelch-type beta propeller"/>
    <property type="match status" value="2"/>
</dbReference>
<dbReference type="InterPro" id="IPR011043">
    <property type="entry name" value="Gal_Oxase/kelch_b-propeller"/>
</dbReference>
<dbReference type="eggNOG" id="KOG0379">
    <property type="taxonomic scope" value="Eukaryota"/>
</dbReference>
<dbReference type="PANTHER" id="PTHR46228:SF2">
    <property type="entry name" value="KELCH REPEAT PROTEIN (AFU_ORTHOLOGUE AFUA_4G14350)"/>
    <property type="match status" value="1"/>
</dbReference>